<gene>
    <name evidence="1" type="ORF">PR048_031825</name>
</gene>
<evidence type="ECO:0000313" key="1">
    <source>
        <dbReference type="EMBL" id="KAJ8868016.1"/>
    </source>
</evidence>
<dbReference type="EMBL" id="JARBHB010000015">
    <property type="protein sequence ID" value="KAJ8868016.1"/>
    <property type="molecule type" value="Genomic_DNA"/>
</dbReference>
<reference evidence="1 2" key="1">
    <citation type="submission" date="2023-02" db="EMBL/GenBank/DDBJ databases">
        <title>LHISI_Scaffold_Assembly.</title>
        <authorList>
            <person name="Stuart O.P."/>
            <person name="Cleave R."/>
            <person name="Magrath M.J.L."/>
            <person name="Mikheyev A.S."/>
        </authorList>
    </citation>
    <scope>NUCLEOTIDE SEQUENCE [LARGE SCALE GENOMIC DNA]</scope>
    <source>
        <strain evidence="1">Daus_M_001</strain>
        <tissue evidence="1">Leg muscle</tissue>
    </source>
</reference>
<protein>
    <submittedName>
        <fullName evidence="1">Uncharacterized protein</fullName>
    </submittedName>
</protein>
<organism evidence="1 2">
    <name type="scientific">Dryococelus australis</name>
    <dbReference type="NCBI Taxonomy" id="614101"/>
    <lineage>
        <taxon>Eukaryota</taxon>
        <taxon>Metazoa</taxon>
        <taxon>Ecdysozoa</taxon>
        <taxon>Arthropoda</taxon>
        <taxon>Hexapoda</taxon>
        <taxon>Insecta</taxon>
        <taxon>Pterygota</taxon>
        <taxon>Neoptera</taxon>
        <taxon>Polyneoptera</taxon>
        <taxon>Phasmatodea</taxon>
        <taxon>Verophasmatodea</taxon>
        <taxon>Anareolatae</taxon>
        <taxon>Phasmatidae</taxon>
        <taxon>Eurycanthinae</taxon>
        <taxon>Dryococelus</taxon>
    </lineage>
</organism>
<comment type="caution">
    <text evidence="1">The sequence shown here is derived from an EMBL/GenBank/DDBJ whole genome shotgun (WGS) entry which is preliminary data.</text>
</comment>
<dbReference type="Proteomes" id="UP001159363">
    <property type="component" value="Chromosome 14"/>
</dbReference>
<sequence>MTCVSFESTDHFVAACQHILVKSSLKSKNLVKHFRCLQPQERVSLRSTNHIVTIARALPGEFDVDLLCDEWELLKNGKDKEGSIDSCNDVCWEQFLCLKKPSGDAPKYPTVAAMVGTSLALSYDQADVEHRFLLSRQIFVTRQSFRG</sequence>
<accession>A0ABQ9G908</accession>
<evidence type="ECO:0000313" key="2">
    <source>
        <dbReference type="Proteomes" id="UP001159363"/>
    </source>
</evidence>
<name>A0ABQ9G908_9NEOP</name>
<keyword evidence="2" id="KW-1185">Reference proteome</keyword>
<proteinExistence type="predicted"/>